<sequence>MNFDQAKALRLQLWRTTLDDHEFRMGSPEAHRSSLLEASARLTEEGLIDRMEQLEMDEMANAAYWHAVEELQSNPIMYRGACGYDVVPRDGGPRIATIFHSVLRLEESRADKLRPYDGKVYRDKSGLVLNYSFGTTTGRIEGLSLTMDDGRQFDLVETKRMVSGRVYEAIDDPDVYRWVVDAVQIATENRDVEIVQRLRPLLELARFVQCSKCLDQFGVREDCEPCNGLGFVEKPRCSSKLPVNDQGPLNNANESGDRNVRRS</sequence>
<dbReference type="EMBL" id="JAVDVC010000010">
    <property type="protein sequence ID" value="MDR6960559.1"/>
    <property type="molecule type" value="Genomic_DNA"/>
</dbReference>
<dbReference type="Proteomes" id="UP001252613">
    <property type="component" value="Unassembled WGS sequence"/>
</dbReference>
<evidence type="ECO:0000313" key="2">
    <source>
        <dbReference type="EMBL" id="MDR6960559.1"/>
    </source>
</evidence>
<comment type="caution">
    <text evidence="2">The sequence shown here is derived from an EMBL/GenBank/DDBJ whole genome shotgun (WGS) entry which is preliminary data.</text>
</comment>
<reference evidence="2" key="1">
    <citation type="submission" date="2023-07" db="EMBL/GenBank/DDBJ databases">
        <title>Sorghum-associated microbial communities from plants grown in Nebraska, USA.</title>
        <authorList>
            <person name="Schachtman D."/>
        </authorList>
    </citation>
    <scope>NUCLEOTIDE SEQUENCE</scope>
    <source>
        <strain evidence="2">3432</strain>
    </source>
</reference>
<proteinExistence type="predicted"/>
<protein>
    <submittedName>
        <fullName evidence="2">Uncharacterized protein</fullName>
    </submittedName>
</protein>
<gene>
    <name evidence="2" type="ORF">J2W43_004564</name>
</gene>
<feature type="region of interest" description="Disordered" evidence="1">
    <location>
        <begin position="242"/>
        <end position="263"/>
    </location>
</feature>
<dbReference type="RefSeq" id="WP_310365591.1">
    <property type="nucleotide sequence ID" value="NZ_JAVDVC010000010.1"/>
</dbReference>
<name>A0AAW8MGG7_9PSED</name>
<dbReference type="AlphaFoldDB" id="A0AAW8MGG7"/>
<organism evidence="2 3">
    <name type="scientific">Pseudomonas brassicacearum</name>
    <dbReference type="NCBI Taxonomy" id="930166"/>
    <lineage>
        <taxon>Bacteria</taxon>
        <taxon>Pseudomonadati</taxon>
        <taxon>Pseudomonadota</taxon>
        <taxon>Gammaproteobacteria</taxon>
        <taxon>Pseudomonadales</taxon>
        <taxon>Pseudomonadaceae</taxon>
        <taxon>Pseudomonas</taxon>
    </lineage>
</organism>
<accession>A0AAW8MGG7</accession>
<evidence type="ECO:0000313" key="3">
    <source>
        <dbReference type="Proteomes" id="UP001252613"/>
    </source>
</evidence>
<evidence type="ECO:0000256" key="1">
    <source>
        <dbReference type="SAM" id="MobiDB-lite"/>
    </source>
</evidence>